<protein>
    <submittedName>
        <fullName evidence="3">Uncharacterized protein YciI</fullName>
    </submittedName>
</protein>
<comment type="similarity">
    <text evidence="1">Belongs to the YciI family.</text>
</comment>
<evidence type="ECO:0000259" key="2">
    <source>
        <dbReference type="Pfam" id="PF03795"/>
    </source>
</evidence>
<dbReference type="PANTHER" id="PTHR33606:SF3">
    <property type="entry name" value="PROTEIN YCII"/>
    <property type="match status" value="1"/>
</dbReference>
<dbReference type="InterPro" id="IPR011008">
    <property type="entry name" value="Dimeric_a/b-barrel"/>
</dbReference>
<name>A0A841AD78_9MICO</name>
<dbReference type="InterPro" id="IPR005545">
    <property type="entry name" value="YCII"/>
</dbReference>
<accession>A0A841AD78</accession>
<dbReference type="EMBL" id="JACHLZ010000001">
    <property type="protein sequence ID" value="MBB5832796.1"/>
    <property type="molecule type" value="Genomic_DNA"/>
</dbReference>
<dbReference type="SUPFAM" id="SSF54909">
    <property type="entry name" value="Dimeric alpha+beta barrel"/>
    <property type="match status" value="1"/>
</dbReference>
<sequence>MATFAVQYTYIDDADRVGTFRPEHRAHLAELHSQGVVALSGPLADGAPGALVIVRADSADAALAALDADPFWREQVITERTAREWTVVVGELPEA</sequence>
<dbReference type="PANTHER" id="PTHR33606">
    <property type="entry name" value="PROTEIN YCII"/>
    <property type="match status" value="1"/>
</dbReference>
<evidence type="ECO:0000256" key="1">
    <source>
        <dbReference type="ARBA" id="ARBA00007689"/>
    </source>
</evidence>
<keyword evidence="4" id="KW-1185">Reference proteome</keyword>
<dbReference type="Proteomes" id="UP000588158">
    <property type="component" value="Unassembled WGS sequence"/>
</dbReference>
<dbReference type="AlphaFoldDB" id="A0A841AD78"/>
<dbReference type="InterPro" id="IPR051807">
    <property type="entry name" value="Sec-metab_biosynth-assoc"/>
</dbReference>
<organism evidence="3 4">
    <name type="scientific">Brachybacterium aquaticum</name>
    <dbReference type="NCBI Taxonomy" id="1432564"/>
    <lineage>
        <taxon>Bacteria</taxon>
        <taxon>Bacillati</taxon>
        <taxon>Actinomycetota</taxon>
        <taxon>Actinomycetes</taxon>
        <taxon>Micrococcales</taxon>
        <taxon>Dermabacteraceae</taxon>
        <taxon>Brachybacterium</taxon>
    </lineage>
</organism>
<dbReference type="Pfam" id="PF03795">
    <property type="entry name" value="YCII"/>
    <property type="match status" value="1"/>
</dbReference>
<reference evidence="3 4" key="1">
    <citation type="submission" date="2020-08" db="EMBL/GenBank/DDBJ databases">
        <title>Sequencing the genomes of 1000 actinobacteria strains.</title>
        <authorList>
            <person name="Klenk H.-P."/>
        </authorList>
    </citation>
    <scope>NUCLEOTIDE SEQUENCE [LARGE SCALE GENOMIC DNA]</scope>
    <source>
        <strain evidence="3 4">DSM 28796</strain>
    </source>
</reference>
<evidence type="ECO:0000313" key="4">
    <source>
        <dbReference type="Proteomes" id="UP000588158"/>
    </source>
</evidence>
<evidence type="ECO:0000313" key="3">
    <source>
        <dbReference type="EMBL" id="MBB5832796.1"/>
    </source>
</evidence>
<dbReference type="RefSeq" id="WP_184326060.1">
    <property type="nucleotide sequence ID" value="NZ_JACHLZ010000001.1"/>
</dbReference>
<proteinExistence type="inferred from homology"/>
<feature type="domain" description="YCII-related" evidence="2">
    <location>
        <begin position="15"/>
        <end position="86"/>
    </location>
</feature>
<dbReference type="Gene3D" id="3.30.70.1060">
    <property type="entry name" value="Dimeric alpha+beta barrel"/>
    <property type="match status" value="1"/>
</dbReference>
<gene>
    <name evidence="3" type="ORF">HNR70_002609</name>
</gene>
<comment type="caution">
    <text evidence="3">The sequence shown here is derived from an EMBL/GenBank/DDBJ whole genome shotgun (WGS) entry which is preliminary data.</text>
</comment>